<dbReference type="EMBL" id="LGRB01000009">
    <property type="protein sequence ID" value="OCT51595.1"/>
    <property type="molecule type" value="Genomic_DNA"/>
</dbReference>
<dbReference type="InterPro" id="IPR016024">
    <property type="entry name" value="ARM-type_fold"/>
</dbReference>
<feature type="compositionally biased region" description="Polar residues" evidence="1">
    <location>
        <begin position="857"/>
        <end position="883"/>
    </location>
</feature>
<keyword evidence="3" id="KW-0808">Transferase</keyword>
<feature type="compositionally biased region" description="Low complexity" evidence="1">
    <location>
        <begin position="816"/>
        <end position="827"/>
    </location>
</feature>
<keyword evidence="4" id="KW-1185">Reference proteome</keyword>
<dbReference type="GO" id="GO:0004672">
    <property type="term" value="F:protein kinase activity"/>
    <property type="evidence" value="ECO:0007669"/>
    <property type="project" value="InterPro"/>
</dbReference>
<dbReference type="SUPFAM" id="SSF56112">
    <property type="entry name" value="Protein kinase-like (PK-like)"/>
    <property type="match status" value="1"/>
</dbReference>
<feature type="region of interest" description="Disordered" evidence="1">
    <location>
        <begin position="723"/>
        <end position="763"/>
    </location>
</feature>
<dbReference type="PROSITE" id="PS50011">
    <property type="entry name" value="PROTEIN_KINASE_DOM"/>
    <property type="match status" value="1"/>
</dbReference>
<name>A0A1C1CSZ2_9EURO</name>
<dbReference type="SMART" id="SM00220">
    <property type="entry name" value="S_TKc"/>
    <property type="match status" value="1"/>
</dbReference>
<dbReference type="InterPro" id="IPR051177">
    <property type="entry name" value="CIK-Related_Protein"/>
</dbReference>
<feature type="compositionally biased region" description="Low complexity" evidence="1">
    <location>
        <begin position="892"/>
        <end position="904"/>
    </location>
</feature>
<dbReference type="VEuPathDB" id="FungiDB:CLCR_07997"/>
<dbReference type="Gene3D" id="1.25.10.10">
    <property type="entry name" value="Leucine-rich Repeat Variant"/>
    <property type="match status" value="1"/>
</dbReference>
<evidence type="ECO:0000313" key="4">
    <source>
        <dbReference type="Proteomes" id="UP000094526"/>
    </source>
</evidence>
<dbReference type="CDD" id="cd14011">
    <property type="entry name" value="PK_SCY1_like"/>
    <property type="match status" value="1"/>
</dbReference>
<evidence type="ECO:0000313" key="3">
    <source>
        <dbReference type="EMBL" id="OCT51595.1"/>
    </source>
</evidence>
<comment type="caution">
    <text evidence="3">The sequence shown here is derived from an EMBL/GenBank/DDBJ whole genome shotgun (WGS) entry which is preliminary data.</text>
</comment>
<dbReference type="Pfam" id="PF00069">
    <property type="entry name" value="Pkinase"/>
    <property type="match status" value="1"/>
</dbReference>
<dbReference type="PANTHER" id="PTHR12984:SF6">
    <property type="entry name" value="SCY1-LIKE PROTEIN 2"/>
    <property type="match status" value="1"/>
</dbReference>
<dbReference type="STRING" id="86049.A0A1C1CSZ2"/>
<protein>
    <submittedName>
        <fullName evidence="3">Protein kinase domain-containing protein ppk32</fullName>
    </submittedName>
</protein>
<feature type="domain" description="Protein kinase" evidence="2">
    <location>
        <begin position="32"/>
        <end position="347"/>
    </location>
</feature>
<dbReference type="Gene3D" id="1.10.510.10">
    <property type="entry name" value="Transferase(Phosphotransferase) domain 1"/>
    <property type="match status" value="1"/>
</dbReference>
<dbReference type="PANTHER" id="PTHR12984">
    <property type="entry name" value="SCY1-RELATED S/T PROTEIN KINASE-LIKE"/>
    <property type="match status" value="1"/>
</dbReference>
<keyword evidence="3" id="KW-0418">Kinase</keyword>
<dbReference type="InterPro" id="IPR000719">
    <property type="entry name" value="Prot_kinase_dom"/>
</dbReference>
<reference evidence="4" key="1">
    <citation type="submission" date="2015-07" db="EMBL/GenBank/DDBJ databases">
        <authorList>
            <person name="Teixeira M.M."/>
            <person name="Souza R.C."/>
            <person name="Almeida L.G."/>
            <person name="Vicente V.A."/>
            <person name="de Hoog S."/>
            <person name="Bocca A.L."/>
            <person name="de Almeida S.R."/>
            <person name="Vasconcelos A.T."/>
            <person name="Felipe M.S."/>
        </authorList>
    </citation>
    <scope>NUCLEOTIDE SEQUENCE [LARGE SCALE GENOMIC DNA]</scope>
    <source>
        <strain evidence="4">KSF</strain>
    </source>
</reference>
<sequence>MFSSAFKSFSSNITSNYELSKQPSATAGVWTIFDAKKKNTGAQVSVFVFDRKSLDVTSSGFGARATSAVSVRKVQDEVVERLRKEASSLARLRHPSILQLVEPVEETRSGGLMFATEPVLCSLAAALAQKDRSGGRPDRGISRSASNDGTASRALQDIDMDELEIQKGLLQVAKGLEFLHDSAKLVHGNLNPDAIIINAKSDWKISGLGFAGPPDGAEGHQPVPQIPLSEVLYHDSRIPRSVQLDLDYTSPDFVLDTNINFLADIFSLGMVILACYRNPHRSPIETHGNQSTYKKIFSNASTVPTSANNFLSEDALPRELNVTLPRMLTRRPAQRMTATEFQQSQYFDNILVNTIRFLDAFPAKTPVEKTQFMKGLGRVMPQFPPSVLGKKILGVLLDEMKDRELLPLIMQNIFLIVKIIPSSKEIMADKVLPRMRDTFLVKSKSEDRDSSKEAALLSTLSNVQLIADNCSAKQFKDDLLPIVFLAMESSTHSLTDAALQTLPTILPLLDFSTVKHDLFPVVAGVFSKTNSLSIKIRGLEALGVLCGVSTVRTENDMDDYSGKVEPERQGKNASSLDKFTMQEKVVPLLKAIKTKEPAVMMAALKVFRQIGTVADTDFLAFDVLPTLWNFSLGPLLDLSQFKSFMDVIKSLSAKIEREQLRKLQELSLSKASEPKGNSTLPISPRNGITDGHQLAGTEDDFEKLVLGSKDTNKNDVFAGALSEGQKLTQNPPSFSWAPATTTNAKMPSNQTMSSLPVLQPQPISRSITPDVSVSAFPSLQPLQPSTASAWAAASPPSVSVQNQHQVKHPTNYLANPPSSMSPPAVSSNTTWQLPPPPGPQRSLNPALAPSIAPPPGMNTQGSVWPQPTYNSLGMSSQPGNSFSGFAGSMNVLQPQQPQQQLSPQKKTGLDKYESLL</sequence>
<dbReference type="AlphaFoldDB" id="A0A1C1CSZ2"/>
<dbReference type="VEuPathDB" id="FungiDB:G647_06502"/>
<evidence type="ECO:0000259" key="2">
    <source>
        <dbReference type="PROSITE" id="PS50011"/>
    </source>
</evidence>
<dbReference type="Gene3D" id="3.30.200.20">
    <property type="entry name" value="Phosphorylase Kinase, domain 1"/>
    <property type="match status" value="1"/>
</dbReference>
<dbReference type="InterPro" id="IPR011009">
    <property type="entry name" value="Kinase-like_dom_sf"/>
</dbReference>
<dbReference type="GO" id="GO:0005524">
    <property type="term" value="F:ATP binding"/>
    <property type="evidence" value="ECO:0007669"/>
    <property type="project" value="InterPro"/>
</dbReference>
<dbReference type="Proteomes" id="UP000094526">
    <property type="component" value="Unassembled WGS sequence"/>
</dbReference>
<feature type="region of interest" description="Disordered" evidence="1">
    <location>
        <begin position="793"/>
        <end position="916"/>
    </location>
</feature>
<dbReference type="eggNOG" id="KOG2137">
    <property type="taxonomic scope" value="Eukaryota"/>
</dbReference>
<accession>A0A1C1CSZ2</accession>
<gene>
    <name evidence="3" type="primary">ppk32</name>
    <name evidence="3" type="ORF">CLCR_07997</name>
</gene>
<evidence type="ECO:0000256" key="1">
    <source>
        <dbReference type="SAM" id="MobiDB-lite"/>
    </source>
</evidence>
<feature type="compositionally biased region" description="Polar residues" evidence="1">
    <location>
        <begin position="725"/>
        <end position="763"/>
    </location>
</feature>
<feature type="region of interest" description="Disordered" evidence="1">
    <location>
        <begin position="131"/>
        <end position="153"/>
    </location>
</feature>
<feature type="region of interest" description="Disordered" evidence="1">
    <location>
        <begin position="666"/>
        <end position="694"/>
    </location>
</feature>
<feature type="compositionally biased region" description="Basic and acidic residues" evidence="1">
    <location>
        <begin position="907"/>
        <end position="916"/>
    </location>
</feature>
<feature type="compositionally biased region" description="Basic and acidic residues" evidence="1">
    <location>
        <begin position="131"/>
        <end position="141"/>
    </location>
</feature>
<organism evidence="3 4">
    <name type="scientific">Cladophialophora carrionii</name>
    <dbReference type="NCBI Taxonomy" id="86049"/>
    <lineage>
        <taxon>Eukaryota</taxon>
        <taxon>Fungi</taxon>
        <taxon>Dikarya</taxon>
        <taxon>Ascomycota</taxon>
        <taxon>Pezizomycotina</taxon>
        <taxon>Eurotiomycetes</taxon>
        <taxon>Chaetothyriomycetidae</taxon>
        <taxon>Chaetothyriales</taxon>
        <taxon>Herpotrichiellaceae</taxon>
        <taxon>Cladophialophora</taxon>
    </lineage>
</organism>
<proteinExistence type="predicted"/>
<dbReference type="InterPro" id="IPR011989">
    <property type="entry name" value="ARM-like"/>
</dbReference>
<dbReference type="OrthoDB" id="79687at2759"/>
<dbReference type="SUPFAM" id="SSF48371">
    <property type="entry name" value="ARM repeat"/>
    <property type="match status" value="1"/>
</dbReference>
<feature type="compositionally biased region" description="Polar residues" evidence="1">
    <location>
        <begin position="666"/>
        <end position="681"/>
    </location>
</feature>